<dbReference type="EMBL" id="JALDYZ010000001">
    <property type="protein sequence ID" value="MDI7921069.1"/>
    <property type="molecule type" value="Genomic_DNA"/>
</dbReference>
<reference evidence="2" key="1">
    <citation type="submission" date="2022-03" db="EMBL/GenBank/DDBJ databases">
        <title>Fererhizobium litorale gen. nov., sp. nov., isolated from sandy sediments of the Sea of Japan seashore.</title>
        <authorList>
            <person name="Romanenko L."/>
            <person name="Kurilenko V."/>
            <person name="Otstavnykh N."/>
            <person name="Svetashev V."/>
            <person name="Tekutyeva L."/>
            <person name="Isaeva M."/>
            <person name="Mikhailov V."/>
        </authorList>
    </citation>
    <scope>NUCLEOTIDE SEQUENCE</scope>
    <source>
        <strain evidence="2">KMM 9576</strain>
    </source>
</reference>
<dbReference type="Pfam" id="PF01755">
    <property type="entry name" value="Glyco_transf_25"/>
    <property type="match status" value="1"/>
</dbReference>
<feature type="domain" description="Glycosyl transferase family 25" evidence="1">
    <location>
        <begin position="6"/>
        <end position="165"/>
    </location>
</feature>
<organism evidence="2 3">
    <name type="scientific">Ferirhizobium litorale</name>
    <dbReference type="NCBI Taxonomy" id="2927786"/>
    <lineage>
        <taxon>Bacteria</taxon>
        <taxon>Pseudomonadati</taxon>
        <taxon>Pseudomonadota</taxon>
        <taxon>Alphaproteobacteria</taxon>
        <taxon>Hyphomicrobiales</taxon>
        <taxon>Rhizobiaceae</taxon>
        <taxon>Ferirhizobium</taxon>
    </lineage>
</organism>
<gene>
    <name evidence="2" type="ORF">MRS75_03105</name>
</gene>
<dbReference type="Proteomes" id="UP001161580">
    <property type="component" value="Unassembled WGS sequence"/>
</dbReference>
<dbReference type="RefSeq" id="WP_311785221.1">
    <property type="nucleotide sequence ID" value="NZ_JALDYY010000001.1"/>
</dbReference>
<proteinExistence type="predicted"/>
<sequence length="275" mass="30105">MISAVTINLAVAEERMQFQAAQLGYLGLHYERISAIEAEDAPGLRPAAYWDTWERPLKDAEKACFLSHRAAWEKVVAGGKPLLILEDDAVLSDRVPHLLEKLSSATGIDLVTLETRGRKKFVAKAGHPDILDLPIRRLYQDRSGAAAYVLWPSGARKLLRRTEDKAGLADAVICAAYDLATYQADPACALQIDRCTLYGIREPVATTSAIDAGEAPTASTGSGPTDTLAFKARRIRAQLRLGFHQLLKSPLAEHREIAVDPGDFSHLDRLTRLIA</sequence>
<evidence type="ECO:0000313" key="3">
    <source>
        <dbReference type="Proteomes" id="UP001161580"/>
    </source>
</evidence>
<dbReference type="InterPro" id="IPR002654">
    <property type="entry name" value="Glyco_trans_25"/>
</dbReference>
<comment type="caution">
    <text evidence="2">The sequence shown here is derived from an EMBL/GenBank/DDBJ whole genome shotgun (WGS) entry which is preliminary data.</text>
</comment>
<keyword evidence="3" id="KW-1185">Reference proteome</keyword>
<evidence type="ECO:0000259" key="1">
    <source>
        <dbReference type="Pfam" id="PF01755"/>
    </source>
</evidence>
<evidence type="ECO:0000313" key="2">
    <source>
        <dbReference type="EMBL" id="MDI7921069.1"/>
    </source>
</evidence>
<dbReference type="AlphaFoldDB" id="A0AAE3TZK0"/>
<accession>A0AAE3TZK0</accession>
<name>A0AAE3TZK0_9HYPH</name>
<dbReference type="CDD" id="cd06532">
    <property type="entry name" value="Glyco_transf_25"/>
    <property type="match status" value="1"/>
</dbReference>
<protein>
    <submittedName>
        <fullName evidence="2">Glycosyltransferase family 25 protein</fullName>
    </submittedName>
</protein>